<sequence>MKILRSSKTVKVLALRRLSLPIWTMAKFWLELLPSVRLSRIRRTRSLL</sequence>
<organism evidence="1">
    <name type="scientific">gut metagenome</name>
    <dbReference type="NCBI Taxonomy" id="749906"/>
    <lineage>
        <taxon>unclassified sequences</taxon>
        <taxon>metagenomes</taxon>
        <taxon>organismal metagenomes</taxon>
    </lineage>
</organism>
<accession>J9GBR1</accession>
<proteinExistence type="predicted"/>
<gene>
    <name evidence="1" type="ORF">EVA_12701</name>
</gene>
<dbReference type="AlphaFoldDB" id="J9GBR1"/>
<protein>
    <submittedName>
        <fullName evidence="1">Uncharacterized protein</fullName>
    </submittedName>
</protein>
<evidence type="ECO:0000313" key="1">
    <source>
        <dbReference type="EMBL" id="EJW99192.1"/>
    </source>
</evidence>
<reference evidence="1" key="1">
    <citation type="journal article" date="2012" name="PLoS ONE">
        <title>Gene sets for utilization of primary and secondary nutrition supplies in the distal gut of endangered iberian lynx.</title>
        <authorList>
            <person name="Alcaide M."/>
            <person name="Messina E."/>
            <person name="Richter M."/>
            <person name="Bargiela R."/>
            <person name="Peplies J."/>
            <person name="Huws S.A."/>
            <person name="Newbold C.J."/>
            <person name="Golyshin P.N."/>
            <person name="Simon M.A."/>
            <person name="Lopez G."/>
            <person name="Yakimov M.M."/>
            <person name="Ferrer M."/>
        </authorList>
    </citation>
    <scope>NUCLEOTIDE SEQUENCE</scope>
</reference>
<comment type="caution">
    <text evidence="1">The sequence shown here is derived from an EMBL/GenBank/DDBJ whole genome shotgun (WGS) entry which is preliminary data.</text>
</comment>
<name>J9GBR1_9ZZZZ</name>
<dbReference type="EMBL" id="AMCI01003927">
    <property type="protein sequence ID" value="EJW99192.1"/>
    <property type="molecule type" value="Genomic_DNA"/>
</dbReference>